<evidence type="ECO:0000313" key="3">
    <source>
        <dbReference type="EMBL" id="CAD8431006.1"/>
    </source>
</evidence>
<feature type="transmembrane region" description="Helical" evidence="2">
    <location>
        <begin position="195"/>
        <end position="214"/>
    </location>
</feature>
<evidence type="ECO:0000313" key="4">
    <source>
        <dbReference type="EMBL" id="CAD8431007.1"/>
    </source>
</evidence>
<evidence type="ECO:0000256" key="2">
    <source>
        <dbReference type="SAM" id="Phobius"/>
    </source>
</evidence>
<evidence type="ECO:0000256" key="1">
    <source>
        <dbReference type="SAM" id="MobiDB-lite"/>
    </source>
</evidence>
<proteinExistence type="predicted"/>
<sequence length="554" mass="60856">MRSLSSAGATLKRAFERVADVVSRFTTTERYGDPTLPPSPEKKRAYRVWFACIALLEIYMVRRTQNTLDEYSEFAVASEFLLHTQVLNVATMLFIDLYTLRSLNALGERSGLSFPSRTRGVPVLKVSEEDAVLFRHCFKLVHRMPVVNCVLLGGKPDGFHAYPVKQIYMMILSPTFFGVMFAVKSVEGLLKLSFINMAFTAATALSIPFAYKYSESRKLAYIEELGGLENVPRVFTTVALVLGLAPFVSSLVVRLGKWDFATHFVPDPGSGGQETASGLPATVGLREDGGLELSASAVCFRGSEPQFVVIRQSLAGVSPRVTFDGRVLRSSHEPIIDSHTGETHTLLRVFPPRCPNEDTPVGLAWVITGYDAKHSAGSFTRTSAPLGGARKHADFSAEDSFRPVGEAVPLLFLKDAEVALEVNKVVALVRKKMDGVKANKLAMRLGNCVTESTYNARDVDAMLEVVAAMGLKRCEAMLRDLAAEQASFRTGDVSEAPSCKGAKAQYHNVRDVRRRRTHSRKVSSSSEDNDVVEGPAADARFFDEPVGTRTRSRR</sequence>
<keyword evidence="2" id="KW-1133">Transmembrane helix</keyword>
<reference evidence="3" key="1">
    <citation type="submission" date="2021-01" db="EMBL/GenBank/DDBJ databases">
        <authorList>
            <person name="Corre E."/>
            <person name="Pelletier E."/>
            <person name="Niang G."/>
            <person name="Scheremetjew M."/>
            <person name="Finn R."/>
            <person name="Kale V."/>
            <person name="Holt S."/>
            <person name="Cochrane G."/>
            <person name="Meng A."/>
            <person name="Brown T."/>
            <person name="Cohen L."/>
        </authorList>
    </citation>
    <scope>NUCLEOTIDE SEQUENCE</scope>
    <source>
        <strain evidence="3">CCAC1681</strain>
    </source>
</reference>
<gene>
    <name evidence="3" type="ORF">MSP1401_LOCUS1234</name>
    <name evidence="4" type="ORF">MSP1401_LOCUS1235</name>
</gene>
<accession>A0A6U0B9T3</accession>
<dbReference type="AlphaFoldDB" id="A0A6U0B9T3"/>
<keyword evidence="2" id="KW-0812">Transmembrane</keyword>
<dbReference type="EMBL" id="HBEN01001508">
    <property type="protein sequence ID" value="CAD8431007.1"/>
    <property type="molecule type" value="Transcribed_RNA"/>
</dbReference>
<feature type="transmembrane region" description="Helical" evidence="2">
    <location>
        <begin position="234"/>
        <end position="253"/>
    </location>
</feature>
<name>A0A6U0B9T3_MICPS</name>
<feature type="compositionally biased region" description="Basic residues" evidence="1">
    <location>
        <begin position="512"/>
        <end position="521"/>
    </location>
</feature>
<dbReference type="EMBL" id="HBEN01001507">
    <property type="protein sequence ID" value="CAD8431006.1"/>
    <property type="molecule type" value="Transcribed_RNA"/>
</dbReference>
<organism evidence="3">
    <name type="scientific">Micromonas pusilla</name>
    <name type="common">Picoplanktonic green alga</name>
    <name type="synonym">Chromulina pusilla</name>
    <dbReference type="NCBI Taxonomy" id="38833"/>
    <lineage>
        <taxon>Eukaryota</taxon>
        <taxon>Viridiplantae</taxon>
        <taxon>Chlorophyta</taxon>
        <taxon>Mamiellophyceae</taxon>
        <taxon>Mamiellales</taxon>
        <taxon>Mamiellaceae</taxon>
        <taxon>Micromonas</taxon>
    </lineage>
</organism>
<feature type="region of interest" description="Disordered" evidence="1">
    <location>
        <begin position="492"/>
        <end position="554"/>
    </location>
</feature>
<keyword evidence="2" id="KW-0472">Membrane</keyword>
<feature type="transmembrane region" description="Helical" evidence="2">
    <location>
        <begin position="166"/>
        <end position="183"/>
    </location>
</feature>
<protein>
    <submittedName>
        <fullName evidence="3">Uncharacterized protein</fullName>
    </submittedName>
</protein>